<dbReference type="PANTHER" id="PTHR47843:SF3">
    <property type="entry name" value="BTB DOMAIN-CONTAINING PROTEIN"/>
    <property type="match status" value="1"/>
</dbReference>
<gene>
    <name evidence="3" type="ORF">PSALAMII_LOCUS7961</name>
</gene>
<evidence type="ECO:0000313" key="4">
    <source>
        <dbReference type="Proteomes" id="UP001152649"/>
    </source>
</evidence>
<dbReference type="OrthoDB" id="762982at2759"/>
<dbReference type="Gene3D" id="3.30.710.10">
    <property type="entry name" value="Potassium Channel Kv1.1, Chain A"/>
    <property type="match status" value="1"/>
</dbReference>
<evidence type="ECO:0000256" key="1">
    <source>
        <dbReference type="SAM" id="MobiDB-lite"/>
    </source>
</evidence>
<feature type="region of interest" description="Disordered" evidence="1">
    <location>
        <begin position="1"/>
        <end position="29"/>
    </location>
</feature>
<dbReference type="EMBL" id="CAJVPG010000410">
    <property type="protein sequence ID" value="CAG8402813.1"/>
    <property type="molecule type" value="Genomic_DNA"/>
</dbReference>
<dbReference type="Proteomes" id="UP001152649">
    <property type="component" value="Unassembled WGS sequence"/>
</dbReference>
<dbReference type="PROSITE" id="PS50097">
    <property type="entry name" value="BTB"/>
    <property type="match status" value="1"/>
</dbReference>
<evidence type="ECO:0000313" key="3">
    <source>
        <dbReference type="EMBL" id="CAG8402813.1"/>
    </source>
</evidence>
<name>A0A9W4NQ02_9EURO</name>
<keyword evidence="4" id="KW-1185">Reference proteome</keyword>
<dbReference type="SUPFAM" id="SSF54695">
    <property type="entry name" value="POZ domain"/>
    <property type="match status" value="1"/>
</dbReference>
<feature type="region of interest" description="Disordered" evidence="1">
    <location>
        <begin position="114"/>
        <end position="133"/>
    </location>
</feature>
<feature type="domain" description="BTB" evidence="2">
    <location>
        <begin position="43"/>
        <end position="112"/>
    </location>
</feature>
<dbReference type="AlphaFoldDB" id="A0A9W4NQ02"/>
<comment type="caution">
    <text evidence="3">The sequence shown here is derived from an EMBL/GenBank/DDBJ whole genome shotgun (WGS) entry which is preliminary data.</text>
</comment>
<dbReference type="InterPro" id="IPR000210">
    <property type="entry name" value="BTB/POZ_dom"/>
</dbReference>
<evidence type="ECO:0000259" key="2">
    <source>
        <dbReference type="PROSITE" id="PS50097"/>
    </source>
</evidence>
<accession>A0A9W4NQ02</accession>
<protein>
    <recommendedName>
        <fullName evidence="2">BTB domain-containing protein</fullName>
    </recommendedName>
</protein>
<dbReference type="PANTHER" id="PTHR47843">
    <property type="entry name" value="BTB DOMAIN-CONTAINING PROTEIN-RELATED"/>
    <property type="match status" value="1"/>
</dbReference>
<organism evidence="3 4">
    <name type="scientific">Penicillium salamii</name>
    <dbReference type="NCBI Taxonomy" id="1612424"/>
    <lineage>
        <taxon>Eukaryota</taxon>
        <taxon>Fungi</taxon>
        <taxon>Dikarya</taxon>
        <taxon>Ascomycota</taxon>
        <taxon>Pezizomycotina</taxon>
        <taxon>Eurotiomycetes</taxon>
        <taxon>Eurotiomycetidae</taxon>
        <taxon>Eurotiales</taxon>
        <taxon>Aspergillaceae</taxon>
        <taxon>Penicillium</taxon>
    </lineage>
</organism>
<feature type="compositionally biased region" description="Polar residues" evidence="1">
    <location>
        <begin position="1"/>
        <end position="16"/>
    </location>
</feature>
<reference evidence="3" key="1">
    <citation type="submission" date="2021-07" db="EMBL/GenBank/DDBJ databases">
        <authorList>
            <person name="Branca A.L. A."/>
        </authorList>
    </citation>
    <scope>NUCLEOTIDE SEQUENCE</scope>
</reference>
<proteinExistence type="predicted"/>
<sequence>MESSESIENHLTSPVSKRTRAVSSSQSSFKMSQTTINNAIEPPMFIVVVGAERAEMKIHSHLLAGASRALGALVNGTMREAHERKTEWIDVNEETFNRFRQFLYDADYNMPTFADQRTPDDRGNETTPKATSTAVNQYEGRNWPSISWMEIPALDQYRWDSNARADYAWFPHESHQYRDWNDFLVQQLQLYMLADMYDVQPLCGLVLLRTSEFLNHLKLQENNIEAIVNFIDLVYKNTMPTSGDRVDAMRQLASQYAALAVPQLRRSKYFLELLGLQEAFAADFWGVGDR</sequence>
<dbReference type="InterPro" id="IPR011333">
    <property type="entry name" value="SKP1/BTB/POZ_sf"/>
</dbReference>